<accession>A0A0H2LTL3</accession>
<evidence type="ECO:0000313" key="3">
    <source>
        <dbReference type="Proteomes" id="UP000035170"/>
    </source>
</evidence>
<evidence type="ECO:0000313" key="2">
    <source>
        <dbReference type="EMBL" id="KLN53529.1"/>
    </source>
</evidence>
<dbReference type="InterPro" id="IPR005119">
    <property type="entry name" value="LysR_subst-bd"/>
</dbReference>
<dbReference type="Proteomes" id="UP000035170">
    <property type="component" value="Unassembled WGS sequence"/>
</dbReference>
<evidence type="ECO:0000259" key="1">
    <source>
        <dbReference type="Pfam" id="PF03466"/>
    </source>
</evidence>
<organism evidence="2 3">
    <name type="scientific">Variovorax paradoxus</name>
    <dbReference type="NCBI Taxonomy" id="34073"/>
    <lineage>
        <taxon>Bacteria</taxon>
        <taxon>Pseudomonadati</taxon>
        <taxon>Pseudomonadota</taxon>
        <taxon>Betaproteobacteria</taxon>
        <taxon>Burkholderiales</taxon>
        <taxon>Comamonadaceae</taxon>
        <taxon>Variovorax</taxon>
    </lineage>
</organism>
<dbReference type="PANTHER" id="PTHR30427">
    <property type="entry name" value="TRANSCRIPTIONAL ACTIVATOR PROTEIN LYSR"/>
    <property type="match status" value="1"/>
</dbReference>
<feature type="domain" description="LysR substrate-binding" evidence="1">
    <location>
        <begin position="2"/>
        <end position="124"/>
    </location>
</feature>
<gene>
    <name evidence="2" type="ORF">VPARA_53680</name>
</gene>
<protein>
    <submittedName>
        <fullName evidence="2">DNA-binding transcriptional regulator LysR</fullName>
    </submittedName>
</protein>
<dbReference type="AlphaFoldDB" id="A0A0H2LTL3"/>
<sequence length="141" mass="15059">MLPRGHALERKKAVQITDLQDESLISLGPNNPMRMRLEMALAAANVTCRRPVETALAYSACTMVAGGLGRTVVDAISASQFANSSVVFRPLLPAVQFEFAMVLPAHQPRSKALNEFIDVVKELFDAGFASEGVAAGMLGAQ</sequence>
<proteinExistence type="predicted"/>
<dbReference type="EMBL" id="JZWI01000033">
    <property type="protein sequence ID" value="KLN53529.1"/>
    <property type="molecule type" value="Genomic_DNA"/>
</dbReference>
<dbReference type="PANTHER" id="PTHR30427:SF1">
    <property type="entry name" value="TRANSCRIPTIONAL ACTIVATOR PROTEIN LYSR"/>
    <property type="match status" value="1"/>
</dbReference>
<dbReference type="GO" id="GO:0043565">
    <property type="term" value="F:sequence-specific DNA binding"/>
    <property type="evidence" value="ECO:0007669"/>
    <property type="project" value="TreeGrafter"/>
</dbReference>
<keyword evidence="3" id="KW-1185">Reference proteome</keyword>
<dbReference type="SUPFAM" id="SSF53850">
    <property type="entry name" value="Periplasmic binding protein-like II"/>
    <property type="match status" value="1"/>
</dbReference>
<dbReference type="Pfam" id="PF03466">
    <property type="entry name" value="LysR_substrate"/>
    <property type="match status" value="1"/>
</dbReference>
<dbReference type="GO" id="GO:0010628">
    <property type="term" value="P:positive regulation of gene expression"/>
    <property type="evidence" value="ECO:0007669"/>
    <property type="project" value="TreeGrafter"/>
</dbReference>
<dbReference type="PATRIC" id="fig|34073.19.peg.5486"/>
<dbReference type="Gene3D" id="3.40.190.290">
    <property type="match status" value="1"/>
</dbReference>
<name>A0A0H2LTL3_VARPD</name>
<dbReference type="GO" id="GO:0009089">
    <property type="term" value="P:lysine biosynthetic process via diaminopimelate"/>
    <property type="evidence" value="ECO:0007669"/>
    <property type="project" value="TreeGrafter"/>
</dbReference>
<comment type="caution">
    <text evidence="2">The sequence shown here is derived from an EMBL/GenBank/DDBJ whole genome shotgun (WGS) entry which is preliminary data.</text>
</comment>
<dbReference type="CDD" id="cd08458">
    <property type="entry name" value="PBP2_NocR"/>
    <property type="match status" value="1"/>
</dbReference>
<reference evidence="2 3" key="1">
    <citation type="submission" date="2015-03" db="EMBL/GenBank/DDBJ databases">
        <title>Genome sequence of Variovorax paradoxus TBEA6.</title>
        <authorList>
            <person name="Poehlein A."/>
            <person name="Schuldes J."/>
            <person name="Wuebbeler J.H."/>
            <person name="Hiessl S."/>
            <person name="Steinbuechel A."/>
            <person name="Daniel R."/>
        </authorList>
    </citation>
    <scope>NUCLEOTIDE SEQUENCE [LARGE SCALE GENOMIC DNA]</scope>
    <source>
        <strain evidence="2 3">TBEA6</strain>
    </source>
</reference>
<keyword evidence="2" id="KW-0238">DNA-binding</keyword>